<comment type="caution">
    <text evidence="1">The sequence shown here is derived from an EMBL/GenBank/DDBJ whole genome shotgun (WGS) entry which is preliminary data.</text>
</comment>
<keyword evidence="1" id="KW-0560">Oxidoreductase</keyword>
<dbReference type="EC" id="1.3.98.3" evidence="1"/>
<dbReference type="EMBL" id="AKCV02000024">
    <property type="protein sequence ID" value="TMS57356.1"/>
    <property type="molecule type" value="Genomic_DNA"/>
</dbReference>
<accession>A0ACD3SMD0</accession>
<keyword evidence="2" id="KW-1185">Reference proteome</keyword>
<reference evidence="1" key="1">
    <citation type="submission" date="2019-05" db="EMBL/GenBank/DDBJ databases">
        <title>Revised genome assembly of Burkholderiaceae (previously Ralstonia) sp. PBA.</title>
        <authorList>
            <person name="Gan H.M."/>
        </authorList>
    </citation>
    <scope>NUCLEOTIDE SEQUENCE</scope>
    <source>
        <strain evidence="1">PBA</strain>
    </source>
</reference>
<evidence type="ECO:0000313" key="2">
    <source>
        <dbReference type="Proteomes" id="UP000004277"/>
    </source>
</evidence>
<sequence length="513" mass="56782">MRPASTIPVRGTSTPAPCVSGDAPADAAAARLRDTLQRFGGSGPRYTSYPTADRFTEAITAEDYIRQLRAVATRTAAPGAAPLSLYFHLPFCAHLCWYCGCNKVVTRDHGRSAKYIRYLDREMALVTEATGRGLPVGQLHWGGGTPTFLSHEEMRDLMRRTRQYFDLQADGEYAIEIDPRAVQDDTVAVLAELGFNRFSLGVQDVDPAVQEAIHRVQPVSQTRAVIDAARRHGIRSINLDLICGLPLQTLASFDATLRTVIDMAPERIAIYGYAHLPHLFKPQRRIDEDALPTASEKLDMMLLAGERLAAAGYLDIGMDHYARPDDDLARAQAEGRLHRNFQGYSTQAQSDLLAFGISAIGKPGEAFVQNVRTLDDYYTALDARRFPVLRGHHLTKEDHRRAEIIQALMCHFTFDIPAFEARHQIDFQHAYAGALAQLVPLQAAGLVTVDATRIGVTPLGRHLVRRVAMAFDAYLAAEPVADGRTNDRADRRPEGCGTSRTIPIQPLRYSRIL</sequence>
<protein>
    <submittedName>
        <fullName evidence="1">Oxygen-independent coproporphyrinogen III oxidase</fullName>
        <ecNumber evidence="1">1.3.98.3</ecNumber>
    </submittedName>
</protein>
<proteinExistence type="predicted"/>
<organism evidence="1 2">
    <name type="scientific">Imbroritus primus</name>
    <dbReference type="NCBI Taxonomy" id="3058603"/>
    <lineage>
        <taxon>Bacteria</taxon>
        <taxon>Pseudomonadati</taxon>
        <taxon>Pseudomonadota</taxon>
        <taxon>Betaproteobacteria</taxon>
        <taxon>Burkholderiales</taxon>
        <taxon>Burkholderiaceae</taxon>
        <taxon>Imbroritus</taxon>
    </lineage>
</organism>
<name>A0ACD3SMD0_9BURK</name>
<dbReference type="Proteomes" id="UP000004277">
    <property type="component" value="Unassembled WGS sequence"/>
</dbReference>
<evidence type="ECO:0000313" key="1">
    <source>
        <dbReference type="EMBL" id="TMS57356.1"/>
    </source>
</evidence>
<gene>
    <name evidence="1" type="primary">hemN</name>
    <name evidence="1" type="ORF">MW7_013070</name>
</gene>